<gene>
    <name evidence="1" type="ORF">VM1G_03771</name>
</gene>
<keyword evidence="2" id="KW-1185">Reference proteome</keyword>
<dbReference type="Proteomes" id="UP000078559">
    <property type="component" value="Chromosome 4"/>
</dbReference>
<accession>A0A194VWD3</accession>
<dbReference type="AlphaFoldDB" id="A0A194VWD3"/>
<evidence type="ECO:0000313" key="1">
    <source>
        <dbReference type="EMBL" id="KUI68524.1"/>
    </source>
</evidence>
<protein>
    <submittedName>
        <fullName evidence="1">Uncharacterized protein</fullName>
    </submittedName>
</protein>
<organism evidence="1 2">
    <name type="scientific">Cytospora mali</name>
    <name type="common">Apple Valsa canker fungus</name>
    <name type="synonym">Valsa mali</name>
    <dbReference type="NCBI Taxonomy" id="578113"/>
    <lineage>
        <taxon>Eukaryota</taxon>
        <taxon>Fungi</taxon>
        <taxon>Dikarya</taxon>
        <taxon>Ascomycota</taxon>
        <taxon>Pezizomycotina</taxon>
        <taxon>Sordariomycetes</taxon>
        <taxon>Sordariomycetidae</taxon>
        <taxon>Diaporthales</taxon>
        <taxon>Cytosporaceae</taxon>
        <taxon>Cytospora</taxon>
    </lineage>
</organism>
<dbReference type="OrthoDB" id="10653649at2759"/>
<dbReference type="EMBL" id="CM003101">
    <property type="protein sequence ID" value="KUI68524.1"/>
    <property type="molecule type" value="Genomic_DNA"/>
</dbReference>
<proteinExistence type="predicted"/>
<name>A0A194VWD3_CYTMA</name>
<sequence>MASRSASCNSKDEFFMNAGGSGVLFRAQADVLYLDKSCFWKQYFVGCRESDVLIPGVYSANLRKVQNIAVDIALLRNTSELEAIVRSIIRHMPNVKNFSAMITSTKSRPAVVPRTVVAILERNTEKQANEEIEGLDRSPR</sequence>
<evidence type="ECO:0000313" key="2">
    <source>
        <dbReference type="Proteomes" id="UP000078559"/>
    </source>
</evidence>
<reference evidence="1" key="1">
    <citation type="submission" date="2014-12" db="EMBL/GenBank/DDBJ databases">
        <title>Genome Sequence of Valsa Canker Pathogens Uncovers a Specific Adaption of Colonization on Woody Bark.</title>
        <authorList>
            <person name="Yin Z."/>
            <person name="Liu H."/>
            <person name="Gao X."/>
            <person name="Li Z."/>
            <person name="Song N."/>
            <person name="Ke X."/>
            <person name="Dai Q."/>
            <person name="Wu Y."/>
            <person name="Sun Y."/>
            <person name="Xu J.-R."/>
            <person name="Kang Z.K."/>
            <person name="Wang L."/>
            <person name="Huang L."/>
        </authorList>
    </citation>
    <scope>NUCLEOTIDE SEQUENCE [LARGE SCALE GENOMIC DNA]</scope>
    <source>
        <strain evidence="1">03-8</strain>
    </source>
</reference>